<dbReference type="PANTHER" id="PTHR30489:SF0">
    <property type="entry name" value="LIPOPROTEIN-RELEASING SYSTEM TRANSMEMBRANE PROTEIN LOLE"/>
    <property type="match status" value="1"/>
</dbReference>
<evidence type="ECO:0000313" key="10">
    <source>
        <dbReference type="Proteomes" id="UP000076959"/>
    </source>
</evidence>
<sequence>MRALDLKLFRDLTRLWAQALAISLVIAGAVATLVLAVGSIRSLVETRDAYYERNQFADVFAQVKRAPKKLLEQIEEIPGVATAEARIVKLALLDMPDSREPVTGQFISLPDEPEQHLNRIYLRSGRTPELGRAEEVVVYDGFAVAHDLGLGSRFSAILNGRKQELIVVGTALSPEFIYTIGPGETITDNRRFGIIWMSEKALANVYNLDGAFSSVTVKLLRDASESEVIKRLDGLLDPYGGQAAYGRKDLPSHAWGEHGLDMLRNMSRTLPAIFLVVAIFLINQWLNRIVTLDREQIGLLKALGYRNISIAAHYLKFVLVLVAIGTVIGGIAGTWLGAYVTGMYGRLLNLPFLIFIRSPDLYVLGGALSLVAGIAGAVRALRAVTTLPPAVAMQPPAPQRFRHVLPAALAIDRLASQRTMMMLRNVSHHPVRAVFTMLGMALATAIIIVSQFLIDTTEDLINVTYFISERQAASVSFAEKRPLNVVNQIARLPGVLTAEPYRELPVRIRNGSVERRILISGRPRDADLRRIINADLHAVTLPKNGIAISAWLAGILGVHVGDFVEVDLLEGQRRTESLPVAVLIEDFFGIQGMMDLESLARLMREAPTVTSVSVMLDDDKSDLFYRTVKSMPAVSGVGVQRLSLVNYRTLLAPIETSMATIYSGFAALIAFGVVYSSSRILLSERARELASLRVLGFGRGEVLVILLMELGLLTLLAQPFGWGAGYLLAWFMRFNLAGEVMRGRLIIEHSSYAFASGIVLAAAVISALVVRNRVNQLDLVAVLKTRD</sequence>
<accession>A0A176YNV3</accession>
<evidence type="ECO:0000256" key="2">
    <source>
        <dbReference type="ARBA" id="ARBA00005236"/>
    </source>
</evidence>
<evidence type="ECO:0000256" key="4">
    <source>
        <dbReference type="ARBA" id="ARBA00022692"/>
    </source>
</evidence>
<comment type="subcellular location">
    <subcellularLocation>
        <location evidence="1">Cell membrane</location>
        <topology evidence="1">Multi-pass membrane protein</topology>
    </subcellularLocation>
</comment>
<evidence type="ECO:0000256" key="7">
    <source>
        <dbReference type="SAM" id="Phobius"/>
    </source>
</evidence>
<dbReference type="OrthoDB" id="5137249at2"/>
<keyword evidence="4 7" id="KW-0812">Transmembrane</keyword>
<proteinExistence type="inferred from homology"/>
<feature type="domain" description="ABC3 transporter permease C-terminal" evidence="8">
    <location>
        <begin position="270"/>
        <end position="382"/>
    </location>
</feature>
<feature type="transmembrane region" description="Helical" evidence="7">
    <location>
        <begin position="703"/>
        <end position="732"/>
    </location>
</feature>
<dbReference type="EMBL" id="LUUB01000065">
    <property type="protein sequence ID" value="OAF07842.1"/>
    <property type="molecule type" value="Genomic_DNA"/>
</dbReference>
<dbReference type="InterPro" id="IPR003838">
    <property type="entry name" value="ABC3_permease_C"/>
</dbReference>
<dbReference type="Pfam" id="PF02687">
    <property type="entry name" value="FtsX"/>
    <property type="match status" value="2"/>
</dbReference>
<feature type="transmembrane region" description="Helical" evidence="7">
    <location>
        <begin position="317"/>
        <end position="340"/>
    </location>
</feature>
<feature type="domain" description="ABC3 transporter permease C-terminal" evidence="8">
    <location>
        <begin position="661"/>
        <end position="774"/>
    </location>
</feature>
<feature type="transmembrane region" description="Helical" evidence="7">
    <location>
        <begin position="661"/>
        <end position="682"/>
    </location>
</feature>
<evidence type="ECO:0000313" key="9">
    <source>
        <dbReference type="EMBL" id="OAF07842.1"/>
    </source>
</evidence>
<evidence type="ECO:0000259" key="8">
    <source>
        <dbReference type="Pfam" id="PF02687"/>
    </source>
</evidence>
<evidence type="ECO:0000256" key="6">
    <source>
        <dbReference type="ARBA" id="ARBA00023136"/>
    </source>
</evidence>
<keyword evidence="3" id="KW-1003">Cell membrane</keyword>
<evidence type="ECO:0000256" key="5">
    <source>
        <dbReference type="ARBA" id="ARBA00022989"/>
    </source>
</evidence>
<comment type="caution">
    <text evidence="9">The sequence shown here is derived from an EMBL/GenBank/DDBJ whole genome shotgun (WGS) entry which is preliminary data.</text>
</comment>
<evidence type="ECO:0000256" key="3">
    <source>
        <dbReference type="ARBA" id="ARBA00022475"/>
    </source>
</evidence>
<feature type="transmembrane region" description="Helical" evidence="7">
    <location>
        <begin position="15"/>
        <end position="37"/>
    </location>
</feature>
<dbReference type="InterPro" id="IPR051447">
    <property type="entry name" value="Lipoprotein-release_system"/>
</dbReference>
<feature type="transmembrane region" description="Helical" evidence="7">
    <location>
        <begin position="752"/>
        <end position="770"/>
    </location>
</feature>
<dbReference type="Proteomes" id="UP000076959">
    <property type="component" value="Unassembled WGS sequence"/>
</dbReference>
<protein>
    <submittedName>
        <fullName evidence="9">Peptide ABC transporter permease</fullName>
    </submittedName>
</protein>
<reference evidence="9 10" key="1">
    <citation type="submission" date="2016-03" db="EMBL/GenBank/DDBJ databases">
        <title>Draft Genome Sequence of the Strain BR 10245 (Bradyrhizobium sp.) isolated from nodules of Centrolobium paraense.</title>
        <authorList>
            <person name="Simoes-Araujo J.L.Sr."/>
            <person name="Barauna A.C."/>
            <person name="Silva K."/>
            <person name="Zilli J.E."/>
        </authorList>
    </citation>
    <scope>NUCLEOTIDE SEQUENCE [LARGE SCALE GENOMIC DNA]</scope>
    <source>
        <strain evidence="9 10">BR 10245</strain>
    </source>
</reference>
<organism evidence="9 10">
    <name type="scientific">Bradyrhizobium centrolobii</name>
    <dbReference type="NCBI Taxonomy" id="1505087"/>
    <lineage>
        <taxon>Bacteria</taxon>
        <taxon>Pseudomonadati</taxon>
        <taxon>Pseudomonadota</taxon>
        <taxon>Alphaproteobacteria</taxon>
        <taxon>Hyphomicrobiales</taxon>
        <taxon>Nitrobacteraceae</taxon>
        <taxon>Bradyrhizobium</taxon>
    </lineage>
</organism>
<dbReference type="AlphaFoldDB" id="A0A176YNV3"/>
<dbReference type="GO" id="GO:0044874">
    <property type="term" value="P:lipoprotein localization to outer membrane"/>
    <property type="evidence" value="ECO:0007669"/>
    <property type="project" value="TreeGrafter"/>
</dbReference>
<feature type="transmembrane region" description="Helical" evidence="7">
    <location>
        <begin position="433"/>
        <end position="454"/>
    </location>
</feature>
<feature type="transmembrane region" description="Helical" evidence="7">
    <location>
        <begin position="361"/>
        <end position="381"/>
    </location>
</feature>
<keyword evidence="5 7" id="KW-1133">Transmembrane helix</keyword>
<dbReference type="PANTHER" id="PTHR30489">
    <property type="entry name" value="LIPOPROTEIN-RELEASING SYSTEM TRANSMEMBRANE PROTEIN LOLE"/>
    <property type="match status" value="1"/>
</dbReference>
<name>A0A176YNV3_9BRAD</name>
<dbReference type="STRING" id="1505087.AYJ54_16720"/>
<dbReference type="GO" id="GO:0098797">
    <property type="term" value="C:plasma membrane protein complex"/>
    <property type="evidence" value="ECO:0007669"/>
    <property type="project" value="TreeGrafter"/>
</dbReference>
<keyword evidence="6 7" id="KW-0472">Membrane</keyword>
<evidence type="ECO:0000256" key="1">
    <source>
        <dbReference type="ARBA" id="ARBA00004651"/>
    </source>
</evidence>
<comment type="similarity">
    <text evidence="2">Belongs to the ABC-4 integral membrane protein family. LolC/E subfamily.</text>
</comment>
<gene>
    <name evidence="9" type="ORF">AYJ54_16720</name>
</gene>
<keyword evidence="10" id="KW-1185">Reference proteome</keyword>